<evidence type="ECO:0000313" key="3">
    <source>
        <dbReference type="Proteomes" id="UP001229422"/>
    </source>
</evidence>
<sequence>MIYEHRTYKATPNSITKLKERFRDHALPLLRKNGIEVVNFWENSSNSSGELIYICRFMSKTDMKRSWERFSKDPWWLEAKEKSEKDGPLIEHIESKILRSVKFFPNKCEDKYKDMLNQNYHHCQKSEYNQK</sequence>
<dbReference type="EMBL" id="CP125292">
    <property type="protein sequence ID" value="WHM19994.1"/>
    <property type="molecule type" value="Genomic_DNA"/>
</dbReference>
<dbReference type="InterPro" id="IPR011008">
    <property type="entry name" value="Dimeric_a/b-barrel"/>
</dbReference>
<name>A0AAP2M047_BACIU</name>
<accession>A0AAP2M047</accession>
<gene>
    <name evidence="2" type="ORF">QL281_13995</name>
</gene>
<reference evidence="2" key="1">
    <citation type="submission" date="2023-05" db="EMBL/GenBank/DDBJ databases">
        <title>Complete genome sequence of Bacillus subtilis SRCM117797 isolated from Soybean paste.</title>
        <authorList>
            <person name="Abraha H.B."/>
            <person name="Kim K.-P."/>
            <person name="Ryu M.-S."/>
            <person name="Jeong D.-Y."/>
        </authorList>
    </citation>
    <scope>NUCLEOTIDE SEQUENCE</scope>
    <source>
        <strain evidence="2">SRCM117797</strain>
    </source>
</reference>
<evidence type="ECO:0000259" key="1">
    <source>
        <dbReference type="Pfam" id="PF07978"/>
    </source>
</evidence>
<dbReference type="InterPro" id="IPR012577">
    <property type="entry name" value="NIPSNAP"/>
</dbReference>
<evidence type="ECO:0000313" key="2">
    <source>
        <dbReference type="EMBL" id="WHM19994.1"/>
    </source>
</evidence>
<dbReference type="AlphaFoldDB" id="A0AAP2M047"/>
<proteinExistence type="predicted"/>
<organism evidence="2 3">
    <name type="scientific">Bacillus subtilis</name>
    <dbReference type="NCBI Taxonomy" id="1423"/>
    <lineage>
        <taxon>Bacteria</taxon>
        <taxon>Bacillati</taxon>
        <taxon>Bacillota</taxon>
        <taxon>Bacilli</taxon>
        <taxon>Bacillales</taxon>
        <taxon>Bacillaceae</taxon>
        <taxon>Bacillus</taxon>
    </lineage>
</organism>
<dbReference type="SUPFAM" id="SSF54909">
    <property type="entry name" value="Dimeric alpha+beta barrel"/>
    <property type="match status" value="1"/>
</dbReference>
<protein>
    <submittedName>
        <fullName evidence="2">NIPSNAP family protein</fullName>
    </submittedName>
</protein>
<feature type="domain" description="NIPSNAP" evidence="1">
    <location>
        <begin position="3"/>
        <end position="104"/>
    </location>
</feature>
<dbReference type="Gene3D" id="3.30.70.100">
    <property type="match status" value="1"/>
</dbReference>
<dbReference type="Pfam" id="PF07978">
    <property type="entry name" value="NIPSNAP"/>
    <property type="match status" value="1"/>
</dbReference>
<dbReference type="RefSeq" id="WP_017695011.1">
    <property type="nucleotide sequence ID" value="NZ_CP023257.1"/>
</dbReference>
<dbReference type="Proteomes" id="UP001229422">
    <property type="component" value="Chromosome"/>
</dbReference>